<gene>
    <name evidence="6" type="primary">lolD</name>
    <name evidence="6" type="ordered locus">LI1025</name>
</gene>
<keyword evidence="7" id="KW-1185">Reference proteome</keyword>
<sequence>MSQYLLENIVKQYDSPSEPICVLHKINLSIAHGESLAIIGASGSGKSTLLHILGALDIPSSGTVLFNNKNLSHMGPNEKACFRNKLLGFIFQFHNLLPEFSAEENVAMKALIAGIPKKKALLLAREALGSVGLENKYHHRITMLSGGERQRVAIARAILLEPQVLLADEPTGNLDQKTGEHIANLLISLNKTFNITLIVVTHNNDIAHSMGRCLELKSGDLHDKTPEYISSTVTV</sequence>
<dbReference type="HOGENOM" id="CLU_000604_1_22_7"/>
<dbReference type="PROSITE" id="PS00211">
    <property type="entry name" value="ABC_TRANSPORTER_1"/>
    <property type="match status" value="1"/>
</dbReference>
<dbReference type="eggNOG" id="COG1136">
    <property type="taxonomic scope" value="Bacteria"/>
</dbReference>
<protein>
    <submittedName>
        <fullName evidence="6">ABC-type transport system, involved in lipoprotein release, permease component</fullName>
    </submittedName>
</protein>
<dbReference type="SUPFAM" id="SSF52540">
    <property type="entry name" value="P-loop containing nucleoside triphosphate hydrolases"/>
    <property type="match status" value="1"/>
</dbReference>
<feature type="domain" description="ABC transporter" evidence="5">
    <location>
        <begin position="4"/>
        <end position="235"/>
    </location>
</feature>
<keyword evidence="2" id="KW-0547">Nucleotide-binding</keyword>
<comment type="similarity">
    <text evidence="4">Belongs to the ABC transporter superfamily. Macrolide exporter (TC 3.A.1.122) family.</text>
</comment>
<dbReference type="KEGG" id="lip:LI1025"/>
<dbReference type="AlphaFoldDB" id="Q1MPJ8"/>
<dbReference type="PANTHER" id="PTHR42798">
    <property type="entry name" value="LIPOPROTEIN-RELEASING SYSTEM ATP-BINDING PROTEIN LOLD"/>
    <property type="match status" value="1"/>
</dbReference>
<dbReference type="InterPro" id="IPR003439">
    <property type="entry name" value="ABC_transporter-like_ATP-bd"/>
</dbReference>
<organism evidence="6 7">
    <name type="scientific">Lawsonia intracellularis (strain PHE/MN1-00)</name>
    <dbReference type="NCBI Taxonomy" id="363253"/>
    <lineage>
        <taxon>Bacteria</taxon>
        <taxon>Pseudomonadati</taxon>
        <taxon>Thermodesulfobacteriota</taxon>
        <taxon>Desulfovibrionia</taxon>
        <taxon>Desulfovibrionales</taxon>
        <taxon>Desulfovibrionaceae</taxon>
        <taxon>Lawsonia</taxon>
    </lineage>
</organism>
<evidence type="ECO:0000256" key="3">
    <source>
        <dbReference type="ARBA" id="ARBA00022840"/>
    </source>
</evidence>
<dbReference type="Pfam" id="PF00005">
    <property type="entry name" value="ABC_tran"/>
    <property type="match status" value="1"/>
</dbReference>
<dbReference type="InterPro" id="IPR027417">
    <property type="entry name" value="P-loop_NTPase"/>
</dbReference>
<dbReference type="InterPro" id="IPR003593">
    <property type="entry name" value="AAA+_ATPase"/>
</dbReference>
<dbReference type="CDD" id="cd03255">
    <property type="entry name" value="ABC_MJ0796_LolCDE_FtsE"/>
    <property type="match status" value="1"/>
</dbReference>
<keyword evidence="1" id="KW-0813">Transport</keyword>
<dbReference type="GO" id="GO:0016887">
    <property type="term" value="F:ATP hydrolysis activity"/>
    <property type="evidence" value="ECO:0007669"/>
    <property type="project" value="InterPro"/>
</dbReference>
<dbReference type="GO" id="GO:0005524">
    <property type="term" value="F:ATP binding"/>
    <property type="evidence" value="ECO:0007669"/>
    <property type="project" value="UniProtKB-KW"/>
</dbReference>
<dbReference type="PANTHER" id="PTHR42798:SF2">
    <property type="entry name" value="ABC TRANSPORTER ATP-BINDING PROTEIN MG467-RELATED"/>
    <property type="match status" value="1"/>
</dbReference>
<evidence type="ECO:0000259" key="5">
    <source>
        <dbReference type="PROSITE" id="PS50893"/>
    </source>
</evidence>
<evidence type="ECO:0000256" key="2">
    <source>
        <dbReference type="ARBA" id="ARBA00022741"/>
    </source>
</evidence>
<keyword evidence="3" id="KW-0067">ATP-binding</keyword>
<accession>Q1MPJ8</accession>
<dbReference type="RefSeq" id="WP_011527108.1">
    <property type="nucleotide sequence ID" value="NC_008011.1"/>
</dbReference>
<dbReference type="Gene3D" id="3.40.50.300">
    <property type="entry name" value="P-loop containing nucleotide triphosphate hydrolases"/>
    <property type="match status" value="1"/>
</dbReference>
<dbReference type="STRING" id="363253.LI1025"/>
<dbReference type="GO" id="GO:0098796">
    <property type="term" value="C:membrane protein complex"/>
    <property type="evidence" value="ECO:0007669"/>
    <property type="project" value="UniProtKB-ARBA"/>
</dbReference>
<reference evidence="6 7" key="1">
    <citation type="submission" date="2005-11" db="EMBL/GenBank/DDBJ databases">
        <title>The complete genome sequence of Lawsonia intracellularis: the causative agent of proliferative enteropathy.</title>
        <authorList>
            <person name="Kaur K."/>
            <person name="Zhang Q."/>
            <person name="Beckler D."/>
            <person name="Munir S."/>
            <person name="Li L."/>
            <person name="Kinsley K."/>
            <person name="Herron L."/>
            <person name="Peterson A."/>
            <person name="May B."/>
            <person name="Singh S."/>
            <person name="Gebhart C."/>
            <person name="Kapur V."/>
        </authorList>
    </citation>
    <scope>NUCLEOTIDE SEQUENCE [LARGE SCALE GENOMIC DNA]</scope>
    <source>
        <strain evidence="6 7">PHE/MN1-00</strain>
    </source>
</reference>
<evidence type="ECO:0000313" key="7">
    <source>
        <dbReference type="Proteomes" id="UP000002430"/>
    </source>
</evidence>
<evidence type="ECO:0000256" key="1">
    <source>
        <dbReference type="ARBA" id="ARBA00022448"/>
    </source>
</evidence>
<keyword evidence="6" id="KW-0449">Lipoprotein</keyword>
<evidence type="ECO:0000256" key="4">
    <source>
        <dbReference type="ARBA" id="ARBA00038388"/>
    </source>
</evidence>
<dbReference type="InterPro" id="IPR017871">
    <property type="entry name" value="ABC_transporter-like_CS"/>
</dbReference>
<dbReference type="SMART" id="SM00382">
    <property type="entry name" value="AAA"/>
    <property type="match status" value="1"/>
</dbReference>
<evidence type="ECO:0000313" key="6">
    <source>
        <dbReference type="EMBL" id="CAJ55079.1"/>
    </source>
</evidence>
<name>Q1MPJ8_LAWIP</name>
<dbReference type="FunFam" id="3.40.50.300:FF:000032">
    <property type="entry name" value="Export ABC transporter ATP-binding protein"/>
    <property type="match status" value="1"/>
</dbReference>
<dbReference type="OrthoDB" id="9809450at2"/>
<proteinExistence type="inferred from homology"/>
<dbReference type="EMBL" id="AM180252">
    <property type="protein sequence ID" value="CAJ55079.1"/>
    <property type="molecule type" value="Genomic_DNA"/>
</dbReference>
<dbReference type="PROSITE" id="PS50893">
    <property type="entry name" value="ABC_TRANSPORTER_2"/>
    <property type="match status" value="1"/>
</dbReference>
<dbReference type="InterPro" id="IPR017911">
    <property type="entry name" value="MacB-like_ATP-bd"/>
</dbReference>
<dbReference type="Proteomes" id="UP000002430">
    <property type="component" value="Chromosome"/>
</dbReference>
<dbReference type="GO" id="GO:0022857">
    <property type="term" value="F:transmembrane transporter activity"/>
    <property type="evidence" value="ECO:0007669"/>
    <property type="project" value="UniProtKB-ARBA"/>
</dbReference>